<feature type="binding site" evidence="3">
    <location>
        <position position="216"/>
    </location>
    <ligand>
        <name>Fe cation</name>
        <dbReference type="ChEBI" id="CHEBI:24875"/>
    </ligand>
</feature>
<dbReference type="EMBL" id="BOPV01000001">
    <property type="protein sequence ID" value="GIL38889.1"/>
    <property type="molecule type" value="Genomic_DNA"/>
</dbReference>
<evidence type="ECO:0000256" key="1">
    <source>
        <dbReference type="ARBA" id="ARBA00008520"/>
    </source>
</evidence>
<organism evidence="5 6">
    <name type="scientific">Roseiterribacter gracilis</name>
    <dbReference type="NCBI Taxonomy" id="2812848"/>
    <lineage>
        <taxon>Bacteria</taxon>
        <taxon>Pseudomonadati</taxon>
        <taxon>Pseudomonadota</taxon>
        <taxon>Alphaproteobacteria</taxon>
        <taxon>Rhodospirillales</taxon>
        <taxon>Roseiterribacteraceae</taxon>
        <taxon>Roseiterribacter</taxon>
    </lineage>
</organism>
<feature type="signal peptide" evidence="4">
    <location>
        <begin position="1"/>
        <end position="17"/>
    </location>
</feature>
<dbReference type="PANTHER" id="PTHR30006:SF15">
    <property type="entry name" value="IRON-UTILIZATION PERIPLASMIC PROTEIN"/>
    <property type="match status" value="1"/>
</dbReference>
<gene>
    <name evidence="5" type="primary">idiA</name>
    <name evidence="5" type="ORF">TMPK1_11260</name>
</gene>
<evidence type="ECO:0000256" key="3">
    <source>
        <dbReference type="PIRSR" id="PIRSR002825-1"/>
    </source>
</evidence>
<dbReference type="RefSeq" id="WP_420241960.1">
    <property type="nucleotide sequence ID" value="NZ_BOPV01000001.1"/>
</dbReference>
<dbReference type="InterPro" id="IPR026045">
    <property type="entry name" value="Ferric-bd"/>
</dbReference>
<evidence type="ECO:0000313" key="6">
    <source>
        <dbReference type="Proteomes" id="UP000681075"/>
    </source>
</evidence>
<reference evidence="5" key="1">
    <citation type="submission" date="2021-02" db="EMBL/GenBank/DDBJ databases">
        <title>Genome sequence of Rhodospirillales sp. strain TMPK1 isolated from soil.</title>
        <authorList>
            <person name="Nakai R."/>
            <person name="Kusada H."/>
            <person name="Tamaki H."/>
        </authorList>
    </citation>
    <scope>NUCLEOTIDE SEQUENCE</scope>
    <source>
        <strain evidence="5">TMPK1</strain>
    </source>
</reference>
<keyword evidence="3" id="KW-0408">Iron</keyword>
<dbReference type="AlphaFoldDB" id="A0A8S8XB86"/>
<keyword evidence="6" id="KW-1185">Reference proteome</keyword>
<dbReference type="Gene3D" id="3.40.190.10">
    <property type="entry name" value="Periplasmic binding protein-like II"/>
    <property type="match status" value="2"/>
</dbReference>
<evidence type="ECO:0000256" key="2">
    <source>
        <dbReference type="ARBA" id="ARBA00022729"/>
    </source>
</evidence>
<feature type="chain" id="PRO_5035903067" evidence="4">
    <location>
        <begin position="18"/>
        <end position="334"/>
    </location>
</feature>
<dbReference type="CDD" id="cd13542">
    <property type="entry name" value="PBP2_FutA1_ilke"/>
    <property type="match status" value="1"/>
</dbReference>
<comment type="caution">
    <text evidence="5">The sequence shown here is derived from an EMBL/GenBank/DDBJ whole genome shotgun (WGS) entry which is preliminary data.</text>
</comment>
<dbReference type="GO" id="GO:0046872">
    <property type="term" value="F:metal ion binding"/>
    <property type="evidence" value="ECO:0007669"/>
    <property type="project" value="UniProtKB-KW"/>
</dbReference>
<dbReference type="Proteomes" id="UP000681075">
    <property type="component" value="Unassembled WGS sequence"/>
</dbReference>
<accession>A0A8S8XB86</accession>
<evidence type="ECO:0000256" key="4">
    <source>
        <dbReference type="SAM" id="SignalP"/>
    </source>
</evidence>
<dbReference type="PANTHER" id="PTHR30006">
    <property type="entry name" value="THIAMINE-BINDING PERIPLASMIC PROTEIN-RELATED"/>
    <property type="match status" value="1"/>
</dbReference>
<dbReference type="GO" id="GO:0030288">
    <property type="term" value="C:outer membrane-bounded periplasmic space"/>
    <property type="evidence" value="ECO:0007669"/>
    <property type="project" value="TreeGrafter"/>
</dbReference>
<feature type="binding site" evidence="3">
    <location>
        <position position="215"/>
    </location>
    <ligand>
        <name>Fe cation</name>
        <dbReference type="ChEBI" id="CHEBI:24875"/>
    </ligand>
</feature>
<evidence type="ECO:0000313" key="5">
    <source>
        <dbReference type="EMBL" id="GIL38889.1"/>
    </source>
</evidence>
<protein>
    <submittedName>
        <fullName evidence="5">Iron deficiency-induced protein A</fullName>
    </submittedName>
</protein>
<keyword evidence="3" id="KW-0479">Metal-binding</keyword>
<sequence>MRRLVLAALLVASPAFAAEQVNVYSARHYDADIKLFELFTKETGIKVNVVEDEADKLIQRIKAEGANSPADLFITVDAGRLWRAQEANVLQPVRSEKLEKLVPAQLREPGGLWYGLTKRVRIVMVNKDKVQPNEITRYEDLADPKWKGRICVRSSNAVYNQSLVGSMIAADGMAATEKWAKALVANLAKPPRGGDIDQILSVAAGECDVTLANNYYLARLIHSSKPSESEPAKKIAVVFPNQADRGTHSNISGAGVVRSAPHKDNAVKLLEFLASDEAQKLVADENYEYPIREGLPVQVTLAGWGQFKSDAMNAALFGRNNADALKLMDRAGWR</sequence>
<dbReference type="SUPFAM" id="SSF53850">
    <property type="entry name" value="Periplasmic binding protein-like II"/>
    <property type="match status" value="1"/>
</dbReference>
<feature type="binding site" evidence="3">
    <location>
        <position position="28"/>
    </location>
    <ligand>
        <name>Fe cation</name>
        <dbReference type="ChEBI" id="CHEBI:24875"/>
    </ligand>
</feature>
<comment type="similarity">
    <text evidence="1">Belongs to the bacterial solute-binding protein 1 family.</text>
</comment>
<name>A0A8S8XB86_9PROT</name>
<proteinExistence type="inferred from homology"/>
<keyword evidence="2 4" id="KW-0732">Signal</keyword>
<dbReference type="PIRSF" id="PIRSF002825">
    <property type="entry name" value="CfbpA"/>
    <property type="match status" value="1"/>
</dbReference>
<dbReference type="Pfam" id="PF13343">
    <property type="entry name" value="SBP_bac_6"/>
    <property type="match status" value="1"/>
</dbReference>